<name>A0A0G1HHI5_9BACT</name>
<reference evidence="1 2" key="1">
    <citation type="journal article" date="2015" name="Nature">
        <title>rRNA introns, odd ribosomes, and small enigmatic genomes across a large radiation of phyla.</title>
        <authorList>
            <person name="Brown C.T."/>
            <person name="Hug L.A."/>
            <person name="Thomas B.C."/>
            <person name="Sharon I."/>
            <person name="Castelle C.J."/>
            <person name="Singh A."/>
            <person name="Wilkins M.J."/>
            <person name="Williams K.H."/>
            <person name="Banfield J.F."/>
        </authorList>
    </citation>
    <scope>NUCLEOTIDE SEQUENCE [LARGE SCALE GENOMIC DNA]</scope>
</reference>
<protein>
    <submittedName>
        <fullName evidence="1">Uncharacterized protein</fullName>
    </submittedName>
</protein>
<gene>
    <name evidence="1" type="ORF">UW37_C0025G0001</name>
</gene>
<dbReference type="Proteomes" id="UP000034063">
    <property type="component" value="Unassembled WGS sequence"/>
</dbReference>
<dbReference type="AlphaFoldDB" id="A0A0G1HHI5"/>
<sequence length="52" mass="5934">MNIALVHDYLAEYGGAERVVEALPQYNAYFLPRFTSSRRKGAYTGLRPPLFI</sequence>
<proteinExistence type="predicted"/>
<organism evidence="1 2">
    <name type="scientific">Candidatus Gottesmanbacteria bacterium GW2011_GWA2_44_17</name>
    <dbReference type="NCBI Taxonomy" id="1618444"/>
    <lineage>
        <taxon>Bacteria</taxon>
        <taxon>Candidatus Gottesmaniibacteriota</taxon>
    </lineage>
</organism>
<dbReference type="EMBL" id="LCIB01000025">
    <property type="protein sequence ID" value="KKT46365.1"/>
    <property type="molecule type" value="Genomic_DNA"/>
</dbReference>
<evidence type="ECO:0000313" key="1">
    <source>
        <dbReference type="EMBL" id="KKT46365.1"/>
    </source>
</evidence>
<evidence type="ECO:0000313" key="2">
    <source>
        <dbReference type="Proteomes" id="UP000034063"/>
    </source>
</evidence>
<feature type="non-terminal residue" evidence="1">
    <location>
        <position position="52"/>
    </location>
</feature>
<accession>A0A0G1HHI5</accession>
<comment type="caution">
    <text evidence="1">The sequence shown here is derived from an EMBL/GenBank/DDBJ whole genome shotgun (WGS) entry which is preliminary data.</text>
</comment>